<dbReference type="SUPFAM" id="SSF56496">
    <property type="entry name" value="Fibrinogen C-terminal domain-like"/>
    <property type="match status" value="1"/>
</dbReference>
<keyword evidence="3" id="KW-1185">Reference proteome</keyword>
<dbReference type="Pfam" id="PF00147">
    <property type="entry name" value="Fibrinogen_C"/>
    <property type="match status" value="1"/>
</dbReference>
<dbReference type="Gene3D" id="2.10.25.10">
    <property type="entry name" value="Laminin"/>
    <property type="match status" value="1"/>
</dbReference>
<dbReference type="AlphaFoldDB" id="A0A2G8K6L1"/>
<dbReference type="PROSITE" id="PS01186">
    <property type="entry name" value="EGF_2"/>
    <property type="match status" value="1"/>
</dbReference>
<dbReference type="InterPro" id="IPR002181">
    <property type="entry name" value="Fibrinogen_a/b/g_C_dom"/>
</dbReference>
<accession>A0A2G8K6L1</accession>
<name>A0A2G8K6L1_STIJA</name>
<reference evidence="2 3" key="1">
    <citation type="journal article" date="2017" name="PLoS Biol.">
        <title>The sea cucumber genome provides insights into morphological evolution and visceral regeneration.</title>
        <authorList>
            <person name="Zhang X."/>
            <person name="Sun L."/>
            <person name="Yuan J."/>
            <person name="Sun Y."/>
            <person name="Gao Y."/>
            <person name="Zhang L."/>
            <person name="Li S."/>
            <person name="Dai H."/>
            <person name="Hamel J.F."/>
            <person name="Liu C."/>
            <person name="Yu Y."/>
            <person name="Liu S."/>
            <person name="Lin W."/>
            <person name="Guo K."/>
            <person name="Jin S."/>
            <person name="Xu P."/>
            <person name="Storey K.B."/>
            <person name="Huan P."/>
            <person name="Zhang T."/>
            <person name="Zhou Y."/>
            <person name="Zhang J."/>
            <person name="Lin C."/>
            <person name="Li X."/>
            <person name="Xing L."/>
            <person name="Huo D."/>
            <person name="Sun M."/>
            <person name="Wang L."/>
            <person name="Mercier A."/>
            <person name="Li F."/>
            <person name="Yang H."/>
            <person name="Xiang J."/>
        </authorList>
    </citation>
    <scope>NUCLEOTIDE SEQUENCE [LARGE SCALE GENOMIC DNA]</scope>
    <source>
        <strain evidence="2">Shaxun</strain>
        <tissue evidence="2">Muscle</tissue>
    </source>
</reference>
<proteinExistence type="predicted"/>
<evidence type="ECO:0000313" key="3">
    <source>
        <dbReference type="Proteomes" id="UP000230750"/>
    </source>
</evidence>
<dbReference type="InterPro" id="IPR036056">
    <property type="entry name" value="Fibrinogen-like_C"/>
</dbReference>
<feature type="domain" description="Fibrinogen C-terminal" evidence="1">
    <location>
        <begin position="84"/>
        <end position="226"/>
    </location>
</feature>
<organism evidence="2 3">
    <name type="scientific">Stichopus japonicus</name>
    <name type="common">Sea cucumber</name>
    <dbReference type="NCBI Taxonomy" id="307972"/>
    <lineage>
        <taxon>Eukaryota</taxon>
        <taxon>Metazoa</taxon>
        <taxon>Echinodermata</taxon>
        <taxon>Eleutherozoa</taxon>
        <taxon>Echinozoa</taxon>
        <taxon>Holothuroidea</taxon>
        <taxon>Aspidochirotacea</taxon>
        <taxon>Aspidochirotida</taxon>
        <taxon>Stichopodidae</taxon>
        <taxon>Apostichopus</taxon>
    </lineage>
</organism>
<gene>
    <name evidence="2" type="ORF">BSL78_19491</name>
</gene>
<dbReference type="Proteomes" id="UP000230750">
    <property type="component" value="Unassembled WGS sequence"/>
</dbReference>
<protein>
    <recommendedName>
        <fullName evidence="1">Fibrinogen C-terminal domain-containing protein</fullName>
    </recommendedName>
</protein>
<dbReference type="Gene3D" id="3.90.215.10">
    <property type="entry name" value="Gamma Fibrinogen, chain A, domain 1"/>
    <property type="match status" value="1"/>
</dbReference>
<dbReference type="EMBL" id="MRZV01000835">
    <property type="protein sequence ID" value="PIK43656.1"/>
    <property type="molecule type" value="Genomic_DNA"/>
</dbReference>
<dbReference type="OrthoDB" id="6118826at2759"/>
<dbReference type="PANTHER" id="PTHR19143:SF458">
    <property type="entry name" value="FIBRINOGEN C-TERMINAL DOMAIN-CONTAINING PROTEIN-RELATED"/>
    <property type="match status" value="1"/>
</dbReference>
<comment type="caution">
    <text evidence="2">The sequence shown here is derived from an EMBL/GenBank/DDBJ whole genome shotgun (WGS) entry which is preliminary data.</text>
</comment>
<dbReference type="STRING" id="307972.A0A2G8K6L1"/>
<evidence type="ECO:0000259" key="1">
    <source>
        <dbReference type="PROSITE" id="PS51406"/>
    </source>
</evidence>
<dbReference type="InterPro" id="IPR014716">
    <property type="entry name" value="Fibrinogen_a/b/g_C_1"/>
</dbReference>
<dbReference type="PANTHER" id="PTHR19143">
    <property type="entry name" value="FIBRINOGEN/TENASCIN/ANGIOPOEITIN"/>
    <property type="match status" value="1"/>
</dbReference>
<evidence type="ECO:0000313" key="2">
    <source>
        <dbReference type="EMBL" id="PIK43656.1"/>
    </source>
</evidence>
<dbReference type="InterPro" id="IPR050373">
    <property type="entry name" value="Fibrinogen_C-term_domain"/>
</dbReference>
<dbReference type="SMART" id="SM00186">
    <property type="entry name" value="FBG"/>
    <property type="match status" value="1"/>
</dbReference>
<dbReference type="NCBIfam" id="NF040941">
    <property type="entry name" value="GGGWT_bact"/>
    <property type="match status" value="1"/>
</dbReference>
<sequence>MHDALCIMHYASVSSLLAVVSLFNITKKEGAFIVDEICSVEQQCINKEIQTNRDYSCSEHAVCGDRNGVHRCHCDEGYEGDGQTCESVNKKDCYELLLTGNTEDGIYTIYPDGYPGGALEVYCDMTTDGGGWTVIQNRCNLDIDFYLGWEDYKNGFGDLNGDFWLGNEAIHYLTNQKESSMTVESTNEFTSEEDSVLYSLVTVGSEDDNYRLFWNGFHGVALQYVG</sequence>
<dbReference type="GO" id="GO:0005615">
    <property type="term" value="C:extracellular space"/>
    <property type="evidence" value="ECO:0007669"/>
    <property type="project" value="TreeGrafter"/>
</dbReference>
<dbReference type="PROSITE" id="PS51406">
    <property type="entry name" value="FIBRINOGEN_C_2"/>
    <property type="match status" value="1"/>
</dbReference>
<dbReference type="InterPro" id="IPR000742">
    <property type="entry name" value="EGF"/>
</dbReference>